<evidence type="ECO:0000313" key="2">
    <source>
        <dbReference type="Proteomes" id="UP000053424"/>
    </source>
</evidence>
<reference evidence="1 2" key="1">
    <citation type="submission" date="2014-04" db="EMBL/GenBank/DDBJ databases">
        <authorList>
            <consortium name="DOE Joint Genome Institute"/>
            <person name="Kuo A."/>
            <person name="Gay G."/>
            <person name="Dore J."/>
            <person name="Kohler A."/>
            <person name="Nagy L.G."/>
            <person name="Floudas D."/>
            <person name="Copeland A."/>
            <person name="Barry K.W."/>
            <person name="Cichocki N."/>
            <person name="Veneault-Fourrey C."/>
            <person name="LaButti K."/>
            <person name="Lindquist E.A."/>
            <person name="Lipzen A."/>
            <person name="Lundell T."/>
            <person name="Morin E."/>
            <person name="Murat C."/>
            <person name="Sun H."/>
            <person name="Tunlid A."/>
            <person name="Henrissat B."/>
            <person name="Grigoriev I.V."/>
            <person name="Hibbett D.S."/>
            <person name="Martin F."/>
            <person name="Nordberg H.P."/>
            <person name="Cantor M.N."/>
            <person name="Hua S.X."/>
        </authorList>
    </citation>
    <scope>NUCLEOTIDE SEQUENCE [LARGE SCALE GENOMIC DNA]</scope>
    <source>
        <strain evidence="2">h7</strain>
    </source>
</reference>
<proteinExistence type="predicted"/>
<protein>
    <submittedName>
        <fullName evidence="1">Uncharacterized protein</fullName>
    </submittedName>
</protein>
<evidence type="ECO:0000313" key="1">
    <source>
        <dbReference type="EMBL" id="KIM42463.1"/>
    </source>
</evidence>
<dbReference type="AlphaFoldDB" id="A0A0C2XXR3"/>
<name>A0A0C2XXR3_HEBCY</name>
<dbReference type="Proteomes" id="UP000053424">
    <property type="component" value="Unassembled WGS sequence"/>
</dbReference>
<dbReference type="HOGENOM" id="CLU_503066_0_0_1"/>
<accession>A0A0C2XXR3</accession>
<feature type="non-terminal residue" evidence="1">
    <location>
        <position position="1"/>
    </location>
</feature>
<dbReference type="EMBL" id="KN831778">
    <property type="protein sequence ID" value="KIM42463.1"/>
    <property type="molecule type" value="Genomic_DNA"/>
</dbReference>
<organism evidence="1 2">
    <name type="scientific">Hebeloma cylindrosporum</name>
    <dbReference type="NCBI Taxonomy" id="76867"/>
    <lineage>
        <taxon>Eukaryota</taxon>
        <taxon>Fungi</taxon>
        <taxon>Dikarya</taxon>
        <taxon>Basidiomycota</taxon>
        <taxon>Agaricomycotina</taxon>
        <taxon>Agaricomycetes</taxon>
        <taxon>Agaricomycetidae</taxon>
        <taxon>Agaricales</taxon>
        <taxon>Agaricineae</taxon>
        <taxon>Hymenogastraceae</taxon>
        <taxon>Hebeloma</taxon>
    </lineage>
</organism>
<gene>
    <name evidence="1" type="ORF">M413DRAFT_409837</name>
</gene>
<keyword evidence="2" id="KW-1185">Reference proteome</keyword>
<sequence>PSPCPYKSPQSYVFRCLSTQSPRVFTLLLTISRGLRYLFSFKIYHLIHKVFQCESDPPRNPFSELPAHYFLESWSQNSWLELDRSWLVIRDAHFEVMNPNFTGLPHMDDMRTYFIVYDKVRALSSALKRREQPAQSLCTIYNCFHNVLLSILNSNFKQTYKIKCFRESFQDLLPIDLPDRRRSISHILDSPSIEVLADEVLIMFLSLPGMRLKNQRTQKLNVLGVHYLELCTRMLGSLYGHGEPQMLKRPRINLGTNFFQTYYREMLDQNLNQVNPEHFKGSSTLYSTNQIMLISVVPLVFSRQILLILERFFRTINRHKMQGDDDVLRIYDSNQDLFGFIHLGSVIVCHASREGGNFNMVQTIFQAVPSNLTSIAHTVAPQSLSFPFCAAVIFANYLSPWCAILQSMRIQPDVIKLIHRLYIDLAEYEKERSRSTLGEFYSKLYITKKETGREEPISLRTRVNGVSITLINRQNAWKEPYSESLVPTEEDEEIYLKQYFRTMSQARLGHVVHLGHSAGMPAPSSHLTTMATRINKGQIEIV</sequence>
<reference evidence="2" key="2">
    <citation type="submission" date="2015-01" db="EMBL/GenBank/DDBJ databases">
        <title>Evolutionary Origins and Diversification of the Mycorrhizal Mutualists.</title>
        <authorList>
            <consortium name="DOE Joint Genome Institute"/>
            <consortium name="Mycorrhizal Genomics Consortium"/>
            <person name="Kohler A."/>
            <person name="Kuo A."/>
            <person name="Nagy L.G."/>
            <person name="Floudas D."/>
            <person name="Copeland A."/>
            <person name="Barry K.W."/>
            <person name="Cichocki N."/>
            <person name="Veneault-Fourrey C."/>
            <person name="LaButti K."/>
            <person name="Lindquist E.A."/>
            <person name="Lipzen A."/>
            <person name="Lundell T."/>
            <person name="Morin E."/>
            <person name="Murat C."/>
            <person name="Riley R."/>
            <person name="Ohm R."/>
            <person name="Sun H."/>
            <person name="Tunlid A."/>
            <person name="Henrissat B."/>
            <person name="Grigoriev I.V."/>
            <person name="Hibbett D.S."/>
            <person name="Martin F."/>
        </authorList>
    </citation>
    <scope>NUCLEOTIDE SEQUENCE [LARGE SCALE GENOMIC DNA]</scope>
    <source>
        <strain evidence="2">h7</strain>
    </source>
</reference>